<dbReference type="OrthoDB" id="5507927at2"/>
<name>A0A4Y6PMQ0_PERCE</name>
<reference evidence="3 4" key="1">
    <citation type="submission" date="2019-06" db="EMBL/GenBank/DDBJ databases">
        <title>Persicimonas caeni gen. nov., sp. nov., a predatory bacterium isolated from solar saltern.</title>
        <authorList>
            <person name="Wang S."/>
        </authorList>
    </citation>
    <scope>NUCLEOTIDE SEQUENCE [LARGE SCALE GENOMIC DNA]</scope>
    <source>
        <strain evidence="3 4">YN101</strain>
    </source>
</reference>
<proteinExistence type="predicted"/>
<evidence type="ECO:0000313" key="3">
    <source>
        <dbReference type="EMBL" id="QDG49499.1"/>
    </source>
</evidence>
<feature type="coiled-coil region" evidence="1">
    <location>
        <begin position="44"/>
        <end position="76"/>
    </location>
</feature>
<dbReference type="RefSeq" id="WP_141195996.1">
    <property type="nucleotide sequence ID" value="NZ_CP041186.1"/>
</dbReference>
<keyword evidence="4" id="KW-1185">Reference proteome</keyword>
<accession>A0A4Y6PMQ0</accession>
<keyword evidence="1" id="KW-0175">Coiled coil</keyword>
<evidence type="ECO:0000256" key="2">
    <source>
        <dbReference type="SAM" id="Phobius"/>
    </source>
</evidence>
<organism evidence="3 4">
    <name type="scientific">Persicimonas caeni</name>
    <dbReference type="NCBI Taxonomy" id="2292766"/>
    <lineage>
        <taxon>Bacteria</taxon>
        <taxon>Deltaproteobacteria</taxon>
        <taxon>Bradymonadales</taxon>
        <taxon>Bradymonadaceae</taxon>
        <taxon>Persicimonas</taxon>
    </lineage>
</organism>
<dbReference type="Proteomes" id="UP000315995">
    <property type="component" value="Chromosome"/>
</dbReference>
<sequence length="192" mass="21589">MTDKIDYEDVDDIIATAERLRADAEDDLTPQELADIGAELGIPAEYVEQARQKLEARRAKQERDAKRREKRRAKIALIAGAVILSAGAIFGLWSYSSLSGLRDAYALVEQQRAQVDNVRDRKAAIERQFEGREPSLEKDAELIGAQNRLRVEIKRLNEAAAHYNRQARGFPASLWTGSEELPEQVEMASTTH</sequence>
<keyword evidence="2" id="KW-0472">Membrane</keyword>
<keyword evidence="2" id="KW-0812">Transmembrane</keyword>
<evidence type="ECO:0000256" key="1">
    <source>
        <dbReference type="SAM" id="Coils"/>
    </source>
</evidence>
<dbReference type="AlphaFoldDB" id="A0A4Y6PMQ0"/>
<dbReference type="EMBL" id="CP041186">
    <property type="protein sequence ID" value="QDG49499.1"/>
    <property type="molecule type" value="Genomic_DNA"/>
</dbReference>
<feature type="coiled-coil region" evidence="1">
    <location>
        <begin position="101"/>
        <end position="166"/>
    </location>
</feature>
<keyword evidence="2" id="KW-1133">Transmembrane helix</keyword>
<accession>A0A5B8XYM0</accession>
<gene>
    <name evidence="3" type="ORF">FIV42_01720</name>
</gene>
<feature type="transmembrane region" description="Helical" evidence="2">
    <location>
        <begin position="75"/>
        <end position="95"/>
    </location>
</feature>
<protein>
    <submittedName>
        <fullName evidence="3">Uncharacterized protein</fullName>
    </submittedName>
</protein>
<evidence type="ECO:0000313" key="4">
    <source>
        <dbReference type="Proteomes" id="UP000315995"/>
    </source>
</evidence>